<dbReference type="SUPFAM" id="SSF51971">
    <property type="entry name" value="Nucleotide-binding domain"/>
    <property type="match status" value="1"/>
</dbReference>
<dbReference type="AlphaFoldDB" id="A0A5C3Q553"/>
<proteinExistence type="inferred from homology"/>
<dbReference type="EMBL" id="ML178866">
    <property type="protein sequence ID" value="TFK96139.1"/>
    <property type="molecule type" value="Genomic_DNA"/>
</dbReference>
<feature type="domain" description="FAD dependent oxidoreductase" evidence="7">
    <location>
        <begin position="6"/>
        <end position="357"/>
    </location>
</feature>
<keyword evidence="9" id="KW-1185">Reference proteome</keyword>
<name>A0A5C3Q553_9AGAR</name>
<feature type="binding site" evidence="6">
    <location>
        <position position="310"/>
    </location>
    <ligand>
        <name>D-dopa</name>
        <dbReference type="ChEBI" id="CHEBI:149689"/>
    </ligand>
</feature>
<dbReference type="GO" id="GO:0003884">
    <property type="term" value="F:D-amino-acid oxidase activity"/>
    <property type="evidence" value="ECO:0007669"/>
    <property type="project" value="InterPro"/>
</dbReference>
<evidence type="ECO:0000256" key="4">
    <source>
        <dbReference type="ARBA" id="ARBA00022827"/>
    </source>
</evidence>
<dbReference type="GO" id="GO:0071949">
    <property type="term" value="F:FAD binding"/>
    <property type="evidence" value="ECO:0007669"/>
    <property type="project" value="InterPro"/>
</dbReference>
<keyword evidence="4 6" id="KW-0274">FAD</keyword>
<reference evidence="8 9" key="1">
    <citation type="journal article" date="2019" name="Nat. Ecol. Evol.">
        <title>Megaphylogeny resolves global patterns of mushroom evolution.</title>
        <authorList>
            <person name="Varga T."/>
            <person name="Krizsan K."/>
            <person name="Foldi C."/>
            <person name="Dima B."/>
            <person name="Sanchez-Garcia M."/>
            <person name="Sanchez-Ramirez S."/>
            <person name="Szollosi G.J."/>
            <person name="Szarkandi J.G."/>
            <person name="Papp V."/>
            <person name="Albert L."/>
            <person name="Andreopoulos W."/>
            <person name="Angelini C."/>
            <person name="Antonin V."/>
            <person name="Barry K.W."/>
            <person name="Bougher N.L."/>
            <person name="Buchanan P."/>
            <person name="Buyck B."/>
            <person name="Bense V."/>
            <person name="Catcheside P."/>
            <person name="Chovatia M."/>
            <person name="Cooper J."/>
            <person name="Damon W."/>
            <person name="Desjardin D."/>
            <person name="Finy P."/>
            <person name="Geml J."/>
            <person name="Haridas S."/>
            <person name="Hughes K."/>
            <person name="Justo A."/>
            <person name="Karasinski D."/>
            <person name="Kautmanova I."/>
            <person name="Kiss B."/>
            <person name="Kocsube S."/>
            <person name="Kotiranta H."/>
            <person name="LaButti K.M."/>
            <person name="Lechner B.E."/>
            <person name="Liimatainen K."/>
            <person name="Lipzen A."/>
            <person name="Lukacs Z."/>
            <person name="Mihaltcheva S."/>
            <person name="Morgado L.N."/>
            <person name="Niskanen T."/>
            <person name="Noordeloos M.E."/>
            <person name="Ohm R.A."/>
            <person name="Ortiz-Santana B."/>
            <person name="Ovrebo C."/>
            <person name="Racz N."/>
            <person name="Riley R."/>
            <person name="Savchenko A."/>
            <person name="Shiryaev A."/>
            <person name="Soop K."/>
            <person name="Spirin V."/>
            <person name="Szebenyi C."/>
            <person name="Tomsovsky M."/>
            <person name="Tulloss R.E."/>
            <person name="Uehling J."/>
            <person name="Grigoriev I.V."/>
            <person name="Vagvolgyi C."/>
            <person name="Papp T."/>
            <person name="Martin F.M."/>
            <person name="Miettinen O."/>
            <person name="Hibbett D.S."/>
            <person name="Nagy L.G."/>
        </authorList>
    </citation>
    <scope>NUCLEOTIDE SEQUENCE [LARGE SCALE GENOMIC DNA]</scope>
    <source>
        <strain evidence="8 9">CBS 309.79</strain>
    </source>
</reference>
<evidence type="ECO:0000256" key="1">
    <source>
        <dbReference type="ARBA" id="ARBA00001974"/>
    </source>
</evidence>
<organism evidence="8 9">
    <name type="scientific">Pterulicium gracile</name>
    <dbReference type="NCBI Taxonomy" id="1884261"/>
    <lineage>
        <taxon>Eukaryota</taxon>
        <taxon>Fungi</taxon>
        <taxon>Dikarya</taxon>
        <taxon>Basidiomycota</taxon>
        <taxon>Agaricomycotina</taxon>
        <taxon>Agaricomycetes</taxon>
        <taxon>Agaricomycetidae</taxon>
        <taxon>Agaricales</taxon>
        <taxon>Pleurotineae</taxon>
        <taxon>Pterulaceae</taxon>
        <taxon>Pterulicium</taxon>
    </lineage>
</organism>
<dbReference type="OrthoDB" id="2015447at2759"/>
<keyword evidence="5" id="KW-0560">Oxidoreductase</keyword>
<dbReference type="Proteomes" id="UP000305067">
    <property type="component" value="Unassembled WGS sequence"/>
</dbReference>
<dbReference type="Gene3D" id="3.30.9.10">
    <property type="entry name" value="D-Amino Acid Oxidase, subunit A, domain 2"/>
    <property type="match status" value="1"/>
</dbReference>
<dbReference type="InterPro" id="IPR023209">
    <property type="entry name" value="DAO"/>
</dbReference>
<keyword evidence="3" id="KW-0285">Flavoprotein</keyword>
<evidence type="ECO:0000256" key="3">
    <source>
        <dbReference type="ARBA" id="ARBA00022630"/>
    </source>
</evidence>
<dbReference type="SUPFAM" id="SSF54373">
    <property type="entry name" value="FAD-linked reductases, C-terminal domain"/>
    <property type="match status" value="1"/>
</dbReference>
<dbReference type="PANTHER" id="PTHR11530:SF11">
    <property type="entry name" value="D-ASPARTATE OXIDASE"/>
    <property type="match status" value="1"/>
</dbReference>
<evidence type="ECO:0000259" key="7">
    <source>
        <dbReference type="Pfam" id="PF01266"/>
    </source>
</evidence>
<dbReference type="InterPro" id="IPR006076">
    <property type="entry name" value="FAD-dep_OxRdtase"/>
</dbReference>
<protein>
    <submittedName>
        <fullName evidence="8">FAD dependent oxidoreductase</fullName>
    </submittedName>
</protein>
<dbReference type="Gene3D" id="3.40.50.720">
    <property type="entry name" value="NAD(P)-binding Rossmann-like Domain"/>
    <property type="match status" value="1"/>
</dbReference>
<evidence type="ECO:0000313" key="8">
    <source>
        <dbReference type="EMBL" id="TFK96139.1"/>
    </source>
</evidence>
<comment type="cofactor">
    <cofactor evidence="1 6">
        <name>FAD</name>
        <dbReference type="ChEBI" id="CHEBI:57692"/>
    </cofactor>
</comment>
<dbReference type="PANTHER" id="PTHR11530">
    <property type="entry name" value="D-AMINO ACID OXIDASE"/>
    <property type="match status" value="1"/>
</dbReference>
<feature type="binding site" evidence="6">
    <location>
        <position position="166"/>
    </location>
    <ligand>
        <name>FAD</name>
        <dbReference type="ChEBI" id="CHEBI:57692"/>
    </ligand>
</feature>
<evidence type="ECO:0000256" key="6">
    <source>
        <dbReference type="PIRSR" id="PIRSR000189-1"/>
    </source>
</evidence>
<feature type="binding site" evidence="6">
    <location>
        <begin position="49"/>
        <end position="50"/>
    </location>
    <ligand>
        <name>FAD</name>
        <dbReference type="ChEBI" id="CHEBI:57692"/>
    </ligand>
</feature>
<comment type="similarity">
    <text evidence="2">Belongs to the DAMOX/DASOX family.</text>
</comment>
<sequence>MSPKEICVLGAGVVGLTTAIRVQEAYPTGTRVTIVAAELHTDPMSIRYTSLWAGANHMSFADGDATQTKLDKETFDVLWEMSAPGSESEECFLRITHRTYSSKEALPHPLTWMPDHRILKGADLDALPGSLSGEEYSTLTIDTPKYLAYLSNRFRRNGGTFIKARVHHVRDIIEGGYGLYTPDLVDRPHPSAVIVCAGLGARSLGGVEDQAMYPVRGQTLVIRAPWVKFGRSMELAGTSPTYIIPRRNGDIVVGGTMHANDYYPVPRPEISEDILRRGFELAPELAPPGTENPTIDSVRPLIRYEGCGLRPARKGGIRFEVEWVTEIAGRGDEKVPLVHQYGHASYGYQSSCGSSTIALELLSEALDLRKSLASAEGA</sequence>
<evidence type="ECO:0000256" key="5">
    <source>
        <dbReference type="ARBA" id="ARBA00023002"/>
    </source>
</evidence>
<dbReference type="PIRSF" id="PIRSF000189">
    <property type="entry name" value="D-aa_oxidase"/>
    <property type="match status" value="1"/>
</dbReference>
<dbReference type="GO" id="GO:0005737">
    <property type="term" value="C:cytoplasm"/>
    <property type="evidence" value="ECO:0007669"/>
    <property type="project" value="TreeGrafter"/>
</dbReference>
<accession>A0A5C3Q553</accession>
<dbReference type="Pfam" id="PF01266">
    <property type="entry name" value="DAO"/>
    <property type="match status" value="1"/>
</dbReference>
<evidence type="ECO:0000256" key="2">
    <source>
        <dbReference type="ARBA" id="ARBA00006730"/>
    </source>
</evidence>
<dbReference type="GO" id="GO:0019478">
    <property type="term" value="P:D-amino acid catabolic process"/>
    <property type="evidence" value="ECO:0007669"/>
    <property type="project" value="TreeGrafter"/>
</dbReference>
<evidence type="ECO:0000313" key="9">
    <source>
        <dbReference type="Proteomes" id="UP000305067"/>
    </source>
</evidence>
<dbReference type="STRING" id="1884261.A0A5C3Q553"/>
<gene>
    <name evidence="8" type="ORF">BDV98DRAFT_576658</name>
</gene>